<feature type="non-terminal residue" evidence="2">
    <location>
        <position position="355"/>
    </location>
</feature>
<dbReference type="EMBL" id="JAACNH010000008">
    <property type="protein sequence ID" value="KAG8434403.1"/>
    <property type="molecule type" value="Genomic_DNA"/>
</dbReference>
<dbReference type="Gene3D" id="2.20.110.10">
    <property type="entry name" value="Histone H3 K4-specific methyltransferase SET7/9 N-terminal domain"/>
    <property type="match status" value="4"/>
</dbReference>
<protein>
    <recommendedName>
        <fullName evidence="4">MORN repeat-containing protein 1</fullName>
    </recommendedName>
</protein>
<organism evidence="2 3">
    <name type="scientific">Hymenochirus boettgeri</name>
    <name type="common">Congo dwarf clawed frog</name>
    <dbReference type="NCBI Taxonomy" id="247094"/>
    <lineage>
        <taxon>Eukaryota</taxon>
        <taxon>Metazoa</taxon>
        <taxon>Chordata</taxon>
        <taxon>Craniata</taxon>
        <taxon>Vertebrata</taxon>
        <taxon>Euteleostomi</taxon>
        <taxon>Amphibia</taxon>
        <taxon>Batrachia</taxon>
        <taxon>Anura</taxon>
        <taxon>Pipoidea</taxon>
        <taxon>Pipidae</taxon>
        <taxon>Pipinae</taxon>
        <taxon>Hymenochirus</taxon>
    </lineage>
</organism>
<dbReference type="PANTHER" id="PTHR23084:SF263">
    <property type="entry name" value="MORN REPEAT-CONTAINING PROTEIN 1"/>
    <property type="match status" value="1"/>
</dbReference>
<evidence type="ECO:0000313" key="3">
    <source>
        <dbReference type="Proteomes" id="UP000812440"/>
    </source>
</evidence>
<proteinExistence type="predicted"/>
<reference evidence="2" key="1">
    <citation type="thesis" date="2020" institute="ProQuest LLC" country="789 East Eisenhower Parkway, Ann Arbor, MI, USA">
        <title>Comparative Genomics and Chromosome Evolution.</title>
        <authorList>
            <person name="Mudd A.B."/>
        </authorList>
    </citation>
    <scope>NUCLEOTIDE SEQUENCE</scope>
    <source>
        <strain evidence="2">Female2</strain>
        <tissue evidence="2">Blood</tissue>
    </source>
</reference>
<dbReference type="InterPro" id="IPR003409">
    <property type="entry name" value="MORN"/>
</dbReference>
<dbReference type="Proteomes" id="UP000812440">
    <property type="component" value="Chromosome 7"/>
</dbReference>
<dbReference type="SMART" id="SM00698">
    <property type="entry name" value="MORN"/>
    <property type="match status" value="7"/>
</dbReference>
<dbReference type="OrthoDB" id="423343at2759"/>
<evidence type="ECO:0000313" key="2">
    <source>
        <dbReference type="EMBL" id="KAG8434403.1"/>
    </source>
</evidence>
<keyword evidence="1" id="KW-0677">Repeat</keyword>
<keyword evidence="3" id="KW-1185">Reference proteome</keyword>
<dbReference type="SUPFAM" id="SSF82185">
    <property type="entry name" value="Histone H3 K4-specific methyltransferase SET7/9 N-terminal domain"/>
    <property type="match status" value="2"/>
</dbReference>
<evidence type="ECO:0000256" key="1">
    <source>
        <dbReference type="ARBA" id="ARBA00022737"/>
    </source>
</evidence>
<dbReference type="Pfam" id="PF02493">
    <property type="entry name" value="MORN"/>
    <property type="match status" value="7"/>
</dbReference>
<comment type="caution">
    <text evidence="2">The sequence shown here is derived from an EMBL/GenBank/DDBJ whole genome shotgun (WGS) entry which is preliminary data.</text>
</comment>
<evidence type="ECO:0008006" key="4">
    <source>
        <dbReference type="Google" id="ProtNLM"/>
    </source>
</evidence>
<gene>
    <name evidence="2" type="ORF">GDO86_012683</name>
</gene>
<dbReference type="PANTHER" id="PTHR23084">
    <property type="entry name" value="PHOSPHATIDYLINOSITOL-4-PHOSPHATE 5-KINASE RELATED"/>
    <property type="match status" value="1"/>
</dbReference>
<sequence>YGVYVYPNSFFRYEGQWKAGKKHGNGKLFFKDGSFYEGEFVDGEITGNGLRYWASSENTYSGEFQHGELHGHGVMQYKDGGRYEGEFALGVREGHGLLVDKEGETYSGAFHNNKKYGEGQIKFKNGDDYMGDWVLDQRQGHGVLHCADGTIYEGQWRSDVFNGQGVMIHCSGVIYDGLWINGQPAVSAKKMVILGEGTINIAEGLFSPIHIQLQTDEGEIVTNENGRVLKISAGIKYIQSMKSQTQSFLELIEDLEEKPFHTPFGYECISYPLTQNVNQKETIHLDCQPGHTLDTLQMENYCEVSVADEICLPPQNMRVEAGCAIFKDIKLGPLPDKMQHLLTLDETDKVGNFRN</sequence>
<accession>A0A8T2IRK3</accession>
<dbReference type="AlphaFoldDB" id="A0A8T2IRK3"/>
<name>A0A8T2IRK3_9PIPI</name>